<name>A0A2G9QCD6_AQUCT</name>
<keyword evidence="2" id="KW-1185">Reference proteome</keyword>
<organism evidence="1 2">
    <name type="scientific">Aquarana catesbeiana</name>
    <name type="common">American bullfrog</name>
    <name type="synonym">Rana catesbeiana</name>
    <dbReference type="NCBI Taxonomy" id="8400"/>
    <lineage>
        <taxon>Eukaryota</taxon>
        <taxon>Metazoa</taxon>
        <taxon>Chordata</taxon>
        <taxon>Craniata</taxon>
        <taxon>Vertebrata</taxon>
        <taxon>Euteleostomi</taxon>
        <taxon>Amphibia</taxon>
        <taxon>Batrachia</taxon>
        <taxon>Anura</taxon>
        <taxon>Neobatrachia</taxon>
        <taxon>Ranoidea</taxon>
        <taxon>Ranidae</taxon>
        <taxon>Aquarana</taxon>
    </lineage>
</organism>
<reference evidence="2" key="1">
    <citation type="journal article" date="2017" name="Nat. Commun.">
        <title>The North American bullfrog draft genome provides insight into hormonal regulation of long noncoding RNA.</title>
        <authorList>
            <person name="Hammond S.A."/>
            <person name="Warren R.L."/>
            <person name="Vandervalk B.P."/>
            <person name="Kucuk E."/>
            <person name="Khan H."/>
            <person name="Gibb E.A."/>
            <person name="Pandoh P."/>
            <person name="Kirk H."/>
            <person name="Zhao Y."/>
            <person name="Jones M."/>
            <person name="Mungall A.J."/>
            <person name="Coope R."/>
            <person name="Pleasance S."/>
            <person name="Moore R.A."/>
            <person name="Holt R.A."/>
            <person name="Round J.M."/>
            <person name="Ohora S."/>
            <person name="Walle B.V."/>
            <person name="Veldhoen N."/>
            <person name="Helbing C.C."/>
            <person name="Birol I."/>
        </authorList>
    </citation>
    <scope>NUCLEOTIDE SEQUENCE [LARGE SCALE GENOMIC DNA]</scope>
</reference>
<dbReference type="Proteomes" id="UP000228934">
    <property type="component" value="Unassembled WGS sequence"/>
</dbReference>
<sequence length="40" mass="4998">AKEEYEKEESKKEQRRLRGEDTWMLNDVCERLSQIEQRKK</sequence>
<evidence type="ECO:0000313" key="1">
    <source>
        <dbReference type="EMBL" id="PIO13260.1"/>
    </source>
</evidence>
<dbReference type="AlphaFoldDB" id="A0A2G9QCD6"/>
<accession>A0A2G9QCD6</accession>
<gene>
    <name evidence="1" type="ORF">AB205_0027310</name>
</gene>
<dbReference type="EMBL" id="KZ059858">
    <property type="protein sequence ID" value="PIO13260.1"/>
    <property type="molecule type" value="Genomic_DNA"/>
</dbReference>
<proteinExistence type="predicted"/>
<protein>
    <submittedName>
        <fullName evidence="1">Uncharacterized protein</fullName>
    </submittedName>
</protein>
<evidence type="ECO:0000313" key="2">
    <source>
        <dbReference type="Proteomes" id="UP000228934"/>
    </source>
</evidence>
<feature type="non-terminal residue" evidence="1">
    <location>
        <position position="1"/>
    </location>
</feature>